<dbReference type="Pfam" id="PF04909">
    <property type="entry name" value="Amidohydro_2"/>
    <property type="match status" value="1"/>
</dbReference>
<dbReference type="GO" id="GO:0016831">
    <property type="term" value="F:carboxy-lyase activity"/>
    <property type="evidence" value="ECO:0007669"/>
    <property type="project" value="InterPro"/>
</dbReference>
<evidence type="ECO:0000313" key="4">
    <source>
        <dbReference type="Proteomes" id="UP000181980"/>
    </source>
</evidence>
<dbReference type="EMBL" id="FNUC01000003">
    <property type="protein sequence ID" value="SEE53994.1"/>
    <property type="molecule type" value="Genomic_DNA"/>
</dbReference>
<dbReference type="InterPro" id="IPR006680">
    <property type="entry name" value="Amidohydro-rel"/>
</dbReference>
<dbReference type="GO" id="GO:0019748">
    <property type="term" value="P:secondary metabolic process"/>
    <property type="evidence" value="ECO:0007669"/>
    <property type="project" value="TreeGrafter"/>
</dbReference>
<protein>
    <submittedName>
        <fullName evidence="3">Amidohydrolase</fullName>
    </submittedName>
</protein>
<keyword evidence="3" id="KW-0378">Hydrolase</keyword>
<dbReference type="STRING" id="561176.SAMN04488561_1663"/>
<dbReference type="PANTHER" id="PTHR21240:SF28">
    <property type="entry name" value="ISO-OROTATE DECARBOXYLASE (EUROFUNG)"/>
    <property type="match status" value="1"/>
</dbReference>
<dbReference type="RefSeq" id="WP_069110972.1">
    <property type="nucleotide sequence ID" value="NZ_FNUC01000003.1"/>
</dbReference>
<name>A0A1H5JNJ2_9ACTN</name>
<sequence length="347" mass="38677">MTGRLARAAAGPHDGYRSRFHGRIVDVHTHFSVGARDAAVAAVRAAGLGGLVNLVGAWPPQPFEEWRAGWSGDRTVAGMVLFHAPDLSGIGSPGFERDLAADVQHAFELGARGLKIWKQLGLWLTDAHGDRVAVDDERLAPMWECAARHRRPAGIHIADPEPFFQPVAPDNPRYTELLERPDWSFAGEEFPSLETLHDEFERLVSAHPATDFVALHGGCFIPFDRLHRMMRRYPNLWLETSARVLDLAQEPAAARTLLCDFADRVLFGSDYARMAGWLDQPLPGEYPDLTRAFYARNLAFYETGLDGIGNPFPFQSEATIRGLDLPDDVLEKLYFRNAQRLLDLPAT</sequence>
<evidence type="ECO:0000313" key="3">
    <source>
        <dbReference type="EMBL" id="SEE53994.1"/>
    </source>
</evidence>
<evidence type="ECO:0000259" key="2">
    <source>
        <dbReference type="Pfam" id="PF04909"/>
    </source>
</evidence>
<evidence type="ECO:0000256" key="1">
    <source>
        <dbReference type="ARBA" id="ARBA00023239"/>
    </source>
</evidence>
<organism evidence="3 4">
    <name type="scientific">Jiangella alba</name>
    <dbReference type="NCBI Taxonomy" id="561176"/>
    <lineage>
        <taxon>Bacteria</taxon>
        <taxon>Bacillati</taxon>
        <taxon>Actinomycetota</taxon>
        <taxon>Actinomycetes</taxon>
        <taxon>Jiangellales</taxon>
        <taxon>Jiangellaceae</taxon>
        <taxon>Jiangella</taxon>
    </lineage>
</organism>
<dbReference type="OrthoDB" id="8673173at2"/>
<dbReference type="GO" id="GO:0016787">
    <property type="term" value="F:hydrolase activity"/>
    <property type="evidence" value="ECO:0007669"/>
    <property type="project" value="UniProtKB-KW"/>
</dbReference>
<dbReference type="AlphaFoldDB" id="A0A1H5JNJ2"/>
<dbReference type="InterPro" id="IPR032465">
    <property type="entry name" value="ACMSD"/>
</dbReference>
<proteinExistence type="predicted"/>
<keyword evidence="1" id="KW-0456">Lyase</keyword>
<dbReference type="Proteomes" id="UP000181980">
    <property type="component" value="Unassembled WGS sequence"/>
</dbReference>
<dbReference type="SUPFAM" id="SSF51556">
    <property type="entry name" value="Metallo-dependent hydrolases"/>
    <property type="match status" value="1"/>
</dbReference>
<dbReference type="PANTHER" id="PTHR21240">
    <property type="entry name" value="2-AMINO-3-CARBOXYLMUCONATE-6-SEMIALDEHYDE DECARBOXYLASE"/>
    <property type="match status" value="1"/>
</dbReference>
<reference evidence="4" key="1">
    <citation type="submission" date="2016-10" db="EMBL/GenBank/DDBJ databases">
        <authorList>
            <person name="Varghese N."/>
            <person name="Submissions S."/>
        </authorList>
    </citation>
    <scope>NUCLEOTIDE SEQUENCE [LARGE SCALE GENOMIC DNA]</scope>
    <source>
        <strain evidence="4">DSM 45237</strain>
    </source>
</reference>
<accession>A0A1H5JNJ2</accession>
<dbReference type="GO" id="GO:0005737">
    <property type="term" value="C:cytoplasm"/>
    <property type="evidence" value="ECO:0007669"/>
    <property type="project" value="TreeGrafter"/>
</dbReference>
<keyword evidence="4" id="KW-1185">Reference proteome</keyword>
<gene>
    <name evidence="3" type="ORF">SAMN04488561_1663</name>
</gene>
<dbReference type="Gene3D" id="3.20.20.140">
    <property type="entry name" value="Metal-dependent hydrolases"/>
    <property type="match status" value="1"/>
</dbReference>
<feature type="domain" description="Amidohydrolase-related" evidence="2">
    <location>
        <begin position="95"/>
        <end position="344"/>
    </location>
</feature>
<dbReference type="InterPro" id="IPR032466">
    <property type="entry name" value="Metal_Hydrolase"/>
</dbReference>